<evidence type="ECO:0000256" key="2">
    <source>
        <dbReference type="ARBA" id="ARBA00023125"/>
    </source>
</evidence>
<name>B8KT68_9GAMM</name>
<sequence>MTQPAGFSPTLSSRFAVYVRDYLMDRGVNPDSVFEPCGVDLPRGEDQDMPIPVAKVARLFRRASAETNNPVMGLSMGKAFHYESSSLLIIAMLSAENVREGLRFLAKYDRYFDSGITAEFSPEKVPAEFSPNLLQDSSEDVAQINEYLVAFLVQTLFTATRTPMPLLEVAFSHPPPEDASPHAEFFKTQVRFGAKANGIKFHPGYLDEPFLSRNKLLFTILSRAIDSYFSLGSDGNGFVDTVCREIMVDTGNFNSDAAVIADRLRMSPRTLRRRLADEGHTFRDAKRQAREQRAKYLLVNSNFSLSEIAFELGYSELSAFSRAFRAWTGEAPQAYRESARHLTTSQVPSPSLDR</sequence>
<dbReference type="Pfam" id="PF12625">
    <property type="entry name" value="Arabinose_bd"/>
    <property type="match status" value="1"/>
</dbReference>
<keyword evidence="3" id="KW-0804">Transcription</keyword>
<dbReference type="STRING" id="565045.NOR51B_545"/>
<dbReference type="Pfam" id="PF12833">
    <property type="entry name" value="HTH_18"/>
    <property type="match status" value="1"/>
</dbReference>
<evidence type="ECO:0000313" key="5">
    <source>
        <dbReference type="EMBL" id="EED34607.1"/>
    </source>
</evidence>
<evidence type="ECO:0000313" key="6">
    <source>
        <dbReference type="Proteomes" id="UP000004699"/>
    </source>
</evidence>
<dbReference type="Gene3D" id="1.10.10.60">
    <property type="entry name" value="Homeodomain-like"/>
    <property type="match status" value="1"/>
</dbReference>
<protein>
    <submittedName>
        <fullName evidence="5">Transcriptional regulator, AraC family</fullName>
    </submittedName>
</protein>
<dbReference type="HOGENOM" id="CLU_047522_1_0_6"/>
<dbReference type="eggNOG" id="COG2207">
    <property type="taxonomic scope" value="Bacteria"/>
</dbReference>
<keyword evidence="2" id="KW-0238">DNA-binding</keyword>
<dbReference type="PANTHER" id="PTHR47894">
    <property type="entry name" value="HTH-TYPE TRANSCRIPTIONAL REGULATOR GADX"/>
    <property type="match status" value="1"/>
</dbReference>
<feature type="domain" description="HTH araC/xylS-type" evidence="4">
    <location>
        <begin position="260"/>
        <end position="338"/>
    </location>
</feature>
<dbReference type="InterPro" id="IPR009057">
    <property type="entry name" value="Homeodomain-like_sf"/>
</dbReference>
<dbReference type="PROSITE" id="PS01124">
    <property type="entry name" value="HTH_ARAC_FAMILY_2"/>
    <property type="match status" value="1"/>
</dbReference>
<keyword evidence="1" id="KW-0805">Transcription regulation</keyword>
<dbReference type="GO" id="GO:0005829">
    <property type="term" value="C:cytosol"/>
    <property type="evidence" value="ECO:0007669"/>
    <property type="project" value="TreeGrafter"/>
</dbReference>
<dbReference type="AlphaFoldDB" id="B8KT68"/>
<evidence type="ECO:0000256" key="3">
    <source>
        <dbReference type="ARBA" id="ARBA00023163"/>
    </source>
</evidence>
<evidence type="ECO:0000259" key="4">
    <source>
        <dbReference type="PROSITE" id="PS01124"/>
    </source>
</evidence>
<dbReference type="SMART" id="SM00342">
    <property type="entry name" value="HTH_ARAC"/>
    <property type="match status" value="1"/>
</dbReference>
<dbReference type="RefSeq" id="WP_009019355.1">
    <property type="nucleotide sequence ID" value="NZ_DS999411.1"/>
</dbReference>
<dbReference type="InterPro" id="IPR032687">
    <property type="entry name" value="AraC-type_N"/>
</dbReference>
<dbReference type="SUPFAM" id="SSF46689">
    <property type="entry name" value="Homeodomain-like"/>
    <property type="match status" value="1"/>
</dbReference>
<dbReference type="EMBL" id="DS999411">
    <property type="protein sequence ID" value="EED34607.1"/>
    <property type="molecule type" value="Genomic_DNA"/>
</dbReference>
<proteinExistence type="predicted"/>
<organism evidence="5 6">
    <name type="scientific">Luminiphilus syltensis NOR5-1B</name>
    <dbReference type="NCBI Taxonomy" id="565045"/>
    <lineage>
        <taxon>Bacteria</taxon>
        <taxon>Pseudomonadati</taxon>
        <taxon>Pseudomonadota</taxon>
        <taxon>Gammaproteobacteria</taxon>
        <taxon>Cellvibrionales</taxon>
        <taxon>Halieaceae</taxon>
        <taxon>Luminiphilus</taxon>
    </lineage>
</organism>
<dbReference type="PRINTS" id="PR00032">
    <property type="entry name" value="HTHARAC"/>
</dbReference>
<evidence type="ECO:0000256" key="1">
    <source>
        <dbReference type="ARBA" id="ARBA00023015"/>
    </source>
</evidence>
<dbReference type="Proteomes" id="UP000004699">
    <property type="component" value="Unassembled WGS sequence"/>
</dbReference>
<dbReference type="GO" id="GO:0000976">
    <property type="term" value="F:transcription cis-regulatory region binding"/>
    <property type="evidence" value="ECO:0007669"/>
    <property type="project" value="TreeGrafter"/>
</dbReference>
<dbReference type="InterPro" id="IPR018060">
    <property type="entry name" value="HTH_AraC"/>
</dbReference>
<reference evidence="6" key="1">
    <citation type="journal article" date="2013" name="BMC Microbiol.">
        <title>Taxonomy and evolution of bacteriochlorophyll a-containing members of the OM60/NOR5 clade of marine gammaproteobacteria: description of Luminiphilus syltensis gen. nov., sp. nov., reclassification of Haliea rubra as Pseudohaliea rubra gen. nov., comb. nov., and emendation of Chromatocurvus halotolerans.</title>
        <authorList>
            <person name="Spring S."/>
            <person name="Riedel T."/>
            <person name="Sproer C."/>
            <person name="Yan S."/>
            <person name="Harder J."/>
            <person name="Fuchs B.M."/>
        </authorList>
    </citation>
    <scope>NUCLEOTIDE SEQUENCE [LARGE SCALE GENOMIC DNA]</scope>
    <source>
        <strain evidence="6">NOR51-B</strain>
    </source>
</reference>
<gene>
    <name evidence="5" type="ORF">NOR51B_545</name>
</gene>
<dbReference type="PANTHER" id="PTHR47894:SF1">
    <property type="entry name" value="HTH-TYPE TRANSCRIPTIONAL REGULATOR VQSM"/>
    <property type="match status" value="1"/>
</dbReference>
<accession>B8KT68</accession>
<dbReference type="InterPro" id="IPR020449">
    <property type="entry name" value="Tscrpt_reg_AraC-type_HTH"/>
</dbReference>
<dbReference type="GO" id="GO:0003700">
    <property type="term" value="F:DNA-binding transcription factor activity"/>
    <property type="evidence" value="ECO:0007669"/>
    <property type="project" value="InterPro"/>
</dbReference>
<keyword evidence="6" id="KW-1185">Reference proteome</keyword>